<evidence type="ECO:0000313" key="3">
    <source>
        <dbReference type="EMBL" id="MEU8140017.1"/>
    </source>
</evidence>
<accession>A0ABV3DXQ6</accession>
<organism evidence="3 4">
    <name type="scientific">Streptodolium elevatio</name>
    <dbReference type="NCBI Taxonomy" id="3157996"/>
    <lineage>
        <taxon>Bacteria</taxon>
        <taxon>Bacillati</taxon>
        <taxon>Actinomycetota</taxon>
        <taxon>Actinomycetes</taxon>
        <taxon>Kitasatosporales</taxon>
        <taxon>Streptomycetaceae</taxon>
        <taxon>Streptodolium</taxon>
    </lineage>
</organism>
<keyword evidence="2" id="KW-0472">Membrane</keyword>
<evidence type="ECO:0000256" key="1">
    <source>
        <dbReference type="SAM" id="MobiDB-lite"/>
    </source>
</evidence>
<keyword evidence="2" id="KW-1133">Transmembrane helix</keyword>
<dbReference type="RefSeq" id="WP_358364721.1">
    <property type="nucleotide sequence ID" value="NZ_JBEZFP010000226.1"/>
</dbReference>
<evidence type="ECO:0000256" key="2">
    <source>
        <dbReference type="SAM" id="Phobius"/>
    </source>
</evidence>
<dbReference type="EMBL" id="JBEZFP010000226">
    <property type="protein sequence ID" value="MEU8140017.1"/>
    <property type="molecule type" value="Genomic_DNA"/>
</dbReference>
<sequence>MTQPPHGRNPFSPRTPAAGALAAEAPAAETPAAEAPDALPAYYAALSGGPVCAICGAYPAVEATLRSHVGLVLLMSTHKEKSVRCRDCGLAAFRDAQEQTLKKGWWSAWSLVVGPLVLVTNLRVRDRALKLDAPRPGAPRPPLSAGRPLHRRPWAATLVVVPLLLVAMLLTVVLSSSDADGGDTRGISEAVVGDCLRNFGTESAPRVSPVDCADPEADYTLLVRLDGATSAEGCPSVAVATYAYPGPQPFVLCMIESGGVMFTPGMSP</sequence>
<protein>
    <submittedName>
        <fullName evidence="3">Uncharacterized protein</fullName>
    </submittedName>
</protein>
<gene>
    <name evidence="3" type="ORF">AB0C36_41815</name>
</gene>
<keyword evidence="2" id="KW-0812">Transmembrane</keyword>
<reference evidence="3 4" key="1">
    <citation type="submission" date="2024-06" db="EMBL/GenBank/DDBJ databases">
        <title>The Natural Products Discovery Center: Release of the First 8490 Sequenced Strains for Exploring Actinobacteria Biosynthetic Diversity.</title>
        <authorList>
            <person name="Kalkreuter E."/>
            <person name="Kautsar S.A."/>
            <person name="Yang D."/>
            <person name="Bader C.D."/>
            <person name="Teijaro C.N."/>
            <person name="Fluegel L."/>
            <person name="Davis C.M."/>
            <person name="Simpson J.R."/>
            <person name="Lauterbach L."/>
            <person name="Steele A.D."/>
            <person name="Gui C."/>
            <person name="Meng S."/>
            <person name="Li G."/>
            <person name="Viehrig K."/>
            <person name="Ye F."/>
            <person name="Su P."/>
            <person name="Kiefer A.F."/>
            <person name="Nichols A."/>
            <person name="Cepeda A.J."/>
            <person name="Yan W."/>
            <person name="Fan B."/>
            <person name="Jiang Y."/>
            <person name="Adhikari A."/>
            <person name="Zheng C.-J."/>
            <person name="Schuster L."/>
            <person name="Cowan T.M."/>
            <person name="Smanski M.J."/>
            <person name="Chevrette M.G."/>
            <person name="De Carvalho L.P.S."/>
            <person name="Shen B."/>
        </authorList>
    </citation>
    <scope>NUCLEOTIDE SEQUENCE [LARGE SCALE GENOMIC DNA]</scope>
    <source>
        <strain evidence="3 4">NPDC048946</strain>
    </source>
</reference>
<dbReference type="Proteomes" id="UP001551482">
    <property type="component" value="Unassembled WGS sequence"/>
</dbReference>
<keyword evidence="4" id="KW-1185">Reference proteome</keyword>
<feature type="transmembrane region" description="Helical" evidence="2">
    <location>
        <begin position="154"/>
        <end position="174"/>
    </location>
</feature>
<comment type="caution">
    <text evidence="3">The sequence shown here is derived from an EMBL/GenBank/DDBJ whole genome shotgun (WGS) entry which is preliminary data.</text>
</comment>
<feature type="region of interest" description="Disordered" evidence="1">
    <location>
        <begin position="1"/>
        <end position="20"/>
    </location>
</feature>
<name>A0ABV3DXQ6_9ACTN</name>
<proteinExistence type="predicted"/>
<evidence type="ECO:0000313" key="4">
    <source>
        <dbReference type="Proteomes" id="UP001551482"/>
    </source>
</evidence>